<dbReference type="PANTHER" id="PTHR43132">
    <property type="entry name" value="ARSENICAL RESISTANCE OPERON REPRESSOR ARSR-RELATED"/>
    <property type="match status" value="1"/>
</dbReference>
<dbReference type="Proteomes" id="UP000247515">
    <property type="component" value="Unassembled WGS sequence"/>
</dbReference>
<dbReference type="Gene3D" id="1.10.10.10">
    <property type="entry name" value="Winged helix-like DNA-binding domain superfamily/Winged helix DNA-binding domain"/>
    <property type="match status" value="1"/>
</dbReference>
<keyword evidence="6" id="KW-1185">Reference proteome</keyword>
<accession>A0ABX5MQH1</accession>
<protein>
    <submittedName>
        <fullName evidence="5">ArsR family transcriptional regulator</fullName>
    </submittedName>
</protein>
<dbReference type="InterPro" id="IPR051011">
    <property type="entry name" value="Metal_resp_trans_reg"/>
</dbReference>
<organism evidence="5 6">
    <name type="scientific">Paraburkholderia tropica</name>
    <dbReference type="NCBI Taxonomy" id="92647"/>
    <lineage>
        <taxon>Bacteria</taxon>
        <taxon>Pseudomonadati</taxon>
        <taxon>Pseudomonadota</taxon>
        <taxon>Betaproteobacteria</taxon>
        <taxon>Burkholderiales</taxon>
        <taxon>Burkholderiaceae</taxon>
        <taxon>Paraburkholderia</taxon>
    </lineage>
</organism>
<dbReference type="NCBIfam" id="NF033788">
    <property type="entry name" value="HTH_metalloreg"/>
    <property type="match status" value="1"/>
</dbReference>
<dbReference type="PROSITE" id="PS50987">
    <property type="entry name" value="HTH_ARSR_2"/>
    <property type="match status" value="1"/>
</dbReference>
<feature type="domain" description="HTH arsR-type" evidence="4">
    <location>
        <begin position="27"/>
        <end position="121"/>
    </location>
</feature>
<evidence type="ECO:0000313" key="6">
    <source>
        <dbReference type="Proteomes" id="UP000247515"/>
    </source>
</evidence>
<dbReference type="InterPro" id="IPR036388">
    <property type="entry name" value="WH-like_DNA-bd_sf"/>
</dbReference>
<dbReference type="Pfam" id="PF01022">
    <property type="entry name" value="HTH_5"/>
    <property type="match status" value="1"/>
</dbReference>
<evidence type="ECO:0000256" key="3">
    <source>
        <dbReference type="ARBA" id="ARBA00023163"/>
    </source>
</evidence>
<dbReference type="EMBL" id="QJJV01000011">
    <property type="protein sequence ID" value="PXX14981.1"/>
    <property type="molecule type" value="Genomic_DNA"/>
</dbReference>
<evidence type="ECO:0000256" key="1">
    <source>
        <dbReference type="ARBA" id="ARBA00023015"/>
    </source>
</evidence>
<name>A0ABX5MQH1_9BURK</name>
<dbReference type="InterPro" id="IPR001845">
    <property type="entry name" value="HTH_ArsR_DNA-bd_dom"/>
</dbReference>
<evidence type="ECO:0000313" key="5">
    <source>
        <dbReference type="EMBL" id="PXX14981.1"/>
    </source>
</evidence>
<proteinExistence type="predicted"/>
<dbReference type="SUPFAM" id="SSF46785">
    <property type="entry name" value="Winged helix' DNA-binding domain"/>
    <property type="match status" value="1"/>
</dbReference>
<evidence type="ECO:0000256" key="2">
    <source>
        <dbReference type="ARBA" id="ARBA00023125"/>
    </source>
</evidence>
<reference evidence="5 6" key="1">
    <citation type="submission" date="2018-05" db="EMBL/GenBank/DDBJ databases">
        <title>Genomic Encyclopedia of Type Strains, Phase IV (KMG-V): Genome sequencing to study the core and pangenomes of soil and plant-associated prokaryotes.</title>
        <authorList>
            <person name="Whitman W."/>
        </authorList>
    </citation>
    <scope>NUCLEOTIDE SEQUENCE [LARGE SCALE GENOMIC DNA]</scope>
    <source>
        <strain evidence="5 6">SIr-6563</strain>
    </source>
</reference>
<dbReference type="InterPro" id="IPR036390">
    <property type="entry name" value="WH_DNA-bd_sf"/>
</dbReference>
<dbReference type="InterPro" id="IPR011991">
    <property type="entry name" value="ArsR-like_HTH"/>
</dbReference>
<dbReference type="CDD" id="cd00090">
    <property type="entry name" value="HTH_ARSR"/>
    <property type="match status" value="1"/>
</dbReference>
<gene>
    <name evidence="5" type="ORF">C7400_111196</name>
</gene>
<dbReference type="PANTHER" id="PTHR43132:SF6">
    <property type="entry name" value="HTH-TYPE TRANSCRIPTIONAL REPRESSOR CZRA"/>
    <property type="match status" value="1"/>
</dbReference>
<dbReference type="SMART" id="SM00418">
    <property type="entry name" value="HTH_ARSR"/>
    <property type="match status" value="1"/>
</dbReference>
<comment type="caution">
    <text evidence="5">The sequence shown here is derived from an EMBL/GenBank/DDBJ whole genome shotgun (WGS) entry which is preliminary data.</text>
</comment>
<dbReference type="PRINTS" id="PR00778">
    <property type="entry name" value="HTHARSR"/>
</dbReference>
<keyword evidence="1" id="KW-0805">Transcription regulation</keyword>
<sequence>MFPILTMPTLSRNFSSEFSGEFSGDVSVDERIAPLADLFRLLGDPTRLKIVLVCVAGRRAVGAIADALGLSPSLVSHHLRLLRAARIVRAEREGKQVFYAADDAHIGAMLAGMLAHVAEAAEVASTDVQERGR</sequence>
<keyword evidence="3" id="KW-0804">Transcription</keyword>
<evidence type="ECO:0000259" key="4">
    <source>
        <dbReference type="PROSITE" id="PS50987"/>
    </source>
</evidence>
<keyword evidence="2" id="KW-0238">DNA-binding</keyword>